<keyword evidence="3" id="KW-1185">Reference proteome</keyword>
<proteinExistence type="predicted"/>
<comment type="caution">
    <text evidence="2">The sequence shown here is derived from an EMBL/GenBank/DDBJ whole genome shotgun (WGS) entry which is preliminary data.</text>
</comment>
<feature type="signal peptide" evidence="1">
    <location>
        <begin position="1"/>
        <end position="21"/>
    </location>
</feature>
<dbReference type="Proteomes" id="UP001220964">
    <property type="component" value="Unassembled WGS sequence"/>
</dbReference>
<name>A0AAE3NTY0_9RHOB</name>
<sequence length="156" mass="17040">MKRLLMTTALVLTTAAGTASAQMADGDNVQLRNEVGNYLAASEWTVDVDSLTTEQLVEIHSAITSDESATEVDSAVEAVLNDGNVEYTERPAYVVVETEELPRDQIFTKVSNALIGTEYEGMAWTLSDEELVQAYSVVNSTDDQSDMYLELSGLFE</sequence>
<dbReference type="AlphaFoldDB" id="A0AAE3NTY0"/>
<evidence type="ECO:0000256" key="1">
    <source>
        <dbReference type="SAM" id="SignalP"/>
    </source>
</evidence>
<dbReference type="RefSeq" id="WP_275568517.1">
    <property type="nucleotide sequence ID" value="NZ_JARGYC010000049.1"/>
</dbReference>
<dbReference type="EMBL" id="JARGYC010000049">
    <property type="protein sequence ID" value="MDF0602389.1"/>
    <property type="molecule type" value="Genomic_DNA"/>
</dbReference>
<reference evidence="2" key="1">
    <citation type="submission" date="2023-03" db="EMBL/GenBank/DDBJ databases">
        <title>Multiphase analysis and comparison of six strains from genera Psychromarinibacter, Lutimaribacter, and Maritimibacter, including a novel species: Psychromarinibacter sediminicola sp. nov.</title>
        <authorList>
            <person name="Wang Y.-H."/>
            <person name="Ye M.-Q."/>
            <person name="Du Z.-J."/>
        </authorList>
    </citation>
    <scope>NUCLEOTIDE SEQUENCE</scope>
    <source>
        <strain evidence="2">C21-152</strain>
    </source>
</reference>
<gene>
    <name evidence="2" type="ORF">P1J78_16745</name>
</gene>
<evidence type="ECO:0000313" key="3">
    <source>
        <dbReference type="Proteomes" id="UP001220964"/>
    </source>
</evidence>
<organism evidence="2 3">
    <name type="scientific">Psychromarinibacter sediminicola</name>
    <dbReference type="NCBI Taxonomy" id="3033385"/>
    <lineage>
        <taxon>Bacteria</taxon>
        <taxon>Pseudomonadati</taxon>
        <taxon>Pseudomonadota</taxon>
        <taxon>Alphaproteobacteria</taxon>
        <taxon>Rhodobacterales</taxon>
        <taxon>Paracoccaceae</taxon>
        <taxon>Psychromarinibacter</taxon>
    </lineage>
</organism>
<feature type="chain" id="PRO_5042275678" evidence="1">
    <location>
        <begin position="22"/>
        <end position="156"/>
    </location>
</feature>
<accession>A0AAE3NTY0</accession>
<evidence type="ECO:0000313" key="2">
    <source>
        <dbReference type="EMBL" id="MDF0602389.1"/>
    </source>
</evidence>
<keyword evidence="1" id="KW-0732">Signal</keyword>
<protein>
    <submittedName>
        <fullName evidence="2">Uncharacterized protein</fullName>
    </submittedName>
</protein>